<dbReference type="Proteomes" id="UP000694865">
    <property type="component" value="Unplaced"/>
</dbReference>
<name>A0ABM0GRJ8_SACKO</name>
<dbReference type="InterPro" id="IPR015424">
    <property type="entry name" value="PyrdxlP-dep_Trfase"/>
</dbReference>
<sequence length="312" mass="35157">MSDNIDAKSVILALATTSAVALATKHLVNHFSKKREEGEEDNAFPPEFGRKMREQEFFLDKDSAFINHCSCGTIPRRVMAKQRWFEDEAERTPDYFYKHRTIGYYEEALKTIGDFIGADPKDMAFSNNVTTAINGVLRSKKWQPGDAILITNLTYPAVSFTTVDVSERMKDVKIVKAEINFPIKNKEQILETYREALDANPGIKLAIIDHITSYMTLVMPVKELVELCHSRGVEVIIDAAHAPGQLKLNVTDIGADYYAGNIYKWCLSGRCAFLYVDPKHQKTVKPVVTSNNYRKDGGKSSITRVLEIIPSI</sequence>
<feature type="domain" description="Aminotransferase class V" evidence="2">
    <location>
        <begin position="98"/>
        <end position="266"/>
    </location>
</feature>
<accession>A0ABM0GRJ8</accession>
<dbReference type="GeneID" id="100371773"/>
<dbReference type="Pfam" id="PF00266">
    <property type="entry name" value="Aminotran_5"/>
    <property type="match status" value="1"/>
</dbReference>
<dbReference type="Gene3D" id="3.40.640.10">
    <property type="entry name" value="Type I PLP-dependent aspartate aminotransferase-like (Major domain)"/>
    <property type="match status" value="1"/>
</dbReference>
<dbReference type="PANTHER" id="PTHR43092:SF4">
    <property type="entry name" value="AMINOTRANSFERASE CLASS V DOMAIN-CONTAINING PROTEIN"/>
    <property type="match status" value="1"/>
</dbReference>
<keyword evidence="1" id="KW-0663">Pyridoxal phosphate</keyword>
<dbReference type="PANTHER" id="PTHR43092">
    <property type="entry name" value="L-CYSTEINE DESULFHYDRASE"/>
    <property type="match status" value="1"/>
</dbReference>
<gene>
    <name evidence="4" type="primary">LOC100371773</name>
</gene>
<dbReference type="RefSeq" id="XP_002735747.1">
    <property type="nucleotide sequence ID" value="XM_002735701.2"/>
</dbReference>
<dbReference type="InterPro" id="IPR015422">
    <property type="entry name" value="PyrdxlP-dep_Trfase_small"/>
</dbReference>
<evidence type="ECO:0000313" key="4">
    <source>
        <dbReference type="RefSeq" id="XP_002735747.1"/>
    </source>
</evidence>
<dbReference type="InterPro" id="IPR000192">
    <property type="entry name" value="Aminotrans_V_dom"/>
</dbReference>
<organism evidence="3 4">
    <name type="scientific">Saccoglossus kowalevskii</name>
    <name type="common">Acorn worm</name>
    <dbReference type="NCBI Taxonomy" id="10224"/>
    <lineage>
        <taxon>Eukaryota</taxon>
        <taxon>Metazoa</taxon>
        <taxon>Hemichordata</taxon>
        <taxon>Enteropneusta</taxon>
        <taxon>Harrimaniidae</taxon>
        <taxon>Saccoglossus</taxon>
    </lineage>
</organism>
<protein>
    <submittedName>
        <fullName evidence="4">Uncharacterized aminotransferase C660.12c-like</fullName>
    </submittedName>
</protein>
<evidence type="ECO:0000313" key="3">
    <source>
        <dbReference type="Proteomes" id="UP000694865"/>
    </source>
</evidence>
<dbReference type="InterPro" id="IPR015421">
    <property type="entry name" value="PyrdxlP-dep_Trfase_major"/>
</dbReference>
<dbReference type="SUPFAM" id="SSF53383">
    <property type="entry name" value="PLP-dependent transferases"/>
    <property type="match status" value="1"/>
</dbReference>
<dbReference type="Gene3D" id="3.90.1150.10">
    <property type="entry name" value="Aspartate Aminotransferase, domain 1"/>
    <property type="match status" value="1"/>
</dbReference>
<evidence type="ECO:0000256" key="1">
    <source>
        <dbReference type="ARBA" id="ARBA00022898"/>
    </source>
</evidence>
<keyword evidence="3" id="KW-1185">Reference proteome</keyword>
<reference evidence="4" key="1">
    <citation type="submission" date="2025-08" db="UniProtKB">
        <authorList>
            <consortium name="RefSeq"/>
        </authorList>
    </citation>
    <scope>IDENTIFICATION</scope>
    <source>
        <tissue evidence="4">Testes</tissue>
    </source>
</reference>
<proteinExistence type="predicted"/>
<evidence type="ECO:0000259" key="2">
    <source>
        <dbReference type="Pfam" id="PF00266"/>
    </source>
</evidence>